<dbReference type="EMBL" id="BQKI01000076">
    <property type="protein sequence ID" value="GJN22655.1"/>
    <property type="molecule type" value="Genomic_DNA"/>
</dbReference>
<sequence length="88" mass="9158">MAAVLLLPQRIVSLPSPPQVSPRAAADQFFSLRSLPSAAAAAQGLRAAGDRPGAGLADQTTVYNGVYGPWTSRGLRRPRGVACTGRGW</sequence>
<dbReference type="Proteomes" id="UP001054889">
    <property type="component" value="Unassembled WGS sequence"/>
</dbReference>
<accession>A0AAV5EJ14</accession>
<evidence type="ECO:0000313" key="2">
    <source>
        <dbReference type="Proteomes" id="UP001054889"/>
    </source>
</evidence>
<evidence type="ECO:0000313" key="1">
    <source>
        <dbReference type="EMBL" id="GJN22655.1"/>
    </source>
</evidence>
<keyword evidence="2" id="KW-1185">Reference proteome</keyword>
<protein>
    <submittedName>
        <fullName evidence="1">Uncharacterized protein</fullName>
    </submittedName>
</protein>
<comment type="caution">
    <text evidence="1">The sequence shown here is derived from an EMBL/GenBank/DDBJ whole genome shotgun (WGS) entry which is preliminary data.</text>
</comment>
<organism evidence="1 2">
    <name type="scientific">Eleusine coracana subsp. coracana</name>
    <dbReference type="NCBI Taxonomy" id="191504"/>
    <lineage>
        <taxon>Eukaryota</taxon>
        <taxon>Viridiplantae</taxon>
        <taxon>Streptophyta</taxon>
        <taxon>Embryophyta</taxon>
        <taxon>Tracheophyta</taxon>
        <taxon>Spermatophyta</taxon>
        <taxon>Magnoliopsida</taxon>
        <taxon>Liliopsida</taxon>
        <taxon>Poales</taxon>
        <taxon>Poaceae</taxon>
        <taxon>PACMAD clade</taxon>
        <taxon>Chloridoideae</taxon>
        <taxon>Cynodonteae</taxon>
        <taxon>Eleusininae</taxon>
        <taxon>Eleusine</taxon>
    </lineage>
</organism>
<reference evidence="1" key="2">
    <citation type="submission" date="2021-12" db="EMBL/GenBank/DDBJ databases">
        <title>Resequencing data analysis of finger millet.</title>
        <authorList>
            <person name="Hatakeyama M."/>
            <person name="Aluri S."/>
            <person name="Balachadran M.T."/>
            <person name="Sivarajan S.R."/>
            <person name="Poveda L."/>
            <person name="Shimizu-Inatsugi R."/>
            <person name="Schlapbach R."/>
            <person name="Sreeman S.M."/>
            <person name="Shimizu K.K."/>
        </authorList>
    </citation>
    <scope>NUCLEOTIDE SEQUENCE</scope>
</reference>
<dbReference type="AlphaFoldDB" id="A0AAV5EJ14"/>
<proteinExistence type="predicted"/>
<gene>
    <name evidence="1" type="primary">gb10243</name>
    <name evidence="1" type="ORF">PR202_gb10243</name>
</gene>
<reference evidence="1" key="1">
    <citation type="journal article" date="2018" name="DNA Res.">
        <title>Multiple hybrid de novo genome assembly of finger millet, an orphan allotetraploid crop.</title>
        <authorList>
            <person name="Hatakeyama M."/>
            <person name="Aluri S."/>
            <person name="Balachadran M.T."/>
            <person name="Sivarajan S.R."/>
            <person name="Patrignani A."/>
            <person name="Gruter S."/>
            <person name="Poveda L."/>
            <person name="Shimizu-Inatsugi R."/>
            <person name="Baeten J."/>
            <person name="Francoijs K.J."/>
            <person name="Nataraja K.N."/>
            <person name="Reddy Y.A.N."/>
            <person name="Phadnis S."/>
            <person name="Ravikumar R.L."/>
            <person name="Schlapbach R."/>
            <person name="Sreeman S.M."/>
            <person name="Shimizu K.K."/>
        </authorList>
    </citation>
    <scope>NUCLEOTIDE SEQUENCE</scope>
</reference>
<name>A0AAV5EJ14_ELECO</name>